<dbReference type="InterPro" id="IPR011701">
    <property type="entry name" value="MFS"/>
</dbReference>
<evidence type="ECO:0000313" key="10">
    <source>
        <dbReference type="EMBL" id="WGW11888.1"/>
    </source>
</evidence>
<feature type="transmembrane region" description="Helical" evidence="8">
    <location>
        <begin position="262"/>
        <end position="284"/>
    </location>
</feature>
<gene>
    <name evidence="10" type="ORF">LWF01_17645</name>
</gene>
<name>A0ABY8QSC8_9MICO</name>
<dbReference type="PROSITE" id="PS50850">
    <property type="entry name" value="MFS"/>
    <property type="match status" value="1"/>
</dbReference>
<feature type="transmembrane region" description="Helical" evidence="8">
    <location>
        <begin position="30"/>
        <end position="53"/>
    </location>
</feature>
<dbReference type="InterPro" id="IPR001958">
    <property type="entry name" value="Tet-R_TetA/multi-R_MdtG-like"/>
</dbReference>
<feature type="transmembrane region" description="Helical" evidence="8">
    <location>
        <begin position="158"/>
        <end position="181"/>
    </location>
</feature>
<accession>A0ABY8QSC8</accession>
<evidence type="ECO:0000256" key="2">
    <source>
        <dbReference type="ARBA" id="ARBA00007520"/>
    </source>
</evidence>
<keyword evidence="11" id="KW-1185">Reference proteome</keyword>
<evidence type="ECO:0000256" key="1">
    <source>
        <dbReference type="ARBA" id="ARBA00004651"/>
    </source>
</evidence>
<dbReference type="EMBL" id="CP090958">
    <property type="protein sequence ID" value="WGW11888.1"/>
    <property type="molecule type" value="Genomic_DNA"/>
</dbReference>
<evidence type="ECO:0000256" key="8">
    <source>
        <dbReference type="SAM" id="Phobius"/>
    </source>
</evidence>
<proteinExistence type="inferred from homology"/>
<dbReference type="Proteomes" id="UP001209083">
    <property type="component" value="Chromosome"/>
</dbReference>
<dbReference type="PANTHER" id="PTHR43124:SF3">
    <property type="entry name" value="CHLORAMPHENICOL EFFLUX PUMP RV0191"/>
    <property type="match status" value="1"/>
</dbReference>
<feature type="transmembrane region" description="Helical" evidence="8">
    <location>
        <begin position="100"/>
        <end position="119"/>
    </location>
</feature>
<feature type="transmembrane region" description="Helical" evidence="8">
    <location>
        <begin position="291"/>
        <end position="309"/>
    </location>
</feature>
<dbReference type="SUPFAM" id="SSF103473">
    <property type="entry name" value="MFS general substrate transporter"/>
    <property type="match status" value="1"/>
</dbReference>
<dbReference type="InterPro" id="IPR036259">
    <property type="entry name" value="MFS_trans_sf"/>
</dbReference>
<evidence type="ECO:0000256" key="3">
    <source>
        <dbReference type="ARBA" id="ARBA00022475"/>
    </source>
</evidence>
<sequence length="402" mass="40865">MENNMSLPAGTAASSPPSPSTRGVRRAGPLVAVLLLAGSAMPVLGSVLLSPVLPSMQGYFADTPGATLLVPMVLTIPALVIALCAPIAGQIADRVGRKTLLLVSMVLYTIAGTAPLWLASLGSIVASRVVVGLAEAAIMTICTTLITDYYEGKARDKYLGLQVLVASLSATLFFALGGILGSSGWRAPFWLYLSAIVIAVPMAVYLWEPARDAARARAVPVPWRRIAAPALVTLIGGVVFYALIVHLPYVLDEFGVRSVGTIGAAAALASAATAAGAISFRFLSGFGPRRLLPVAFGLAAVGLLILWFAPTVPVVLVGAVITSGGTGILLPTLLTWAVSGLAIEERGRGTGVWTGALYIGQFASPLILAGAAGAVGGLTAALGALGIVAAVAAVASIAIPRR</sequence>
<dbReference type="InterPro" id="IPR050189">
    <property type="entry name" value="MFS_Efflux_Transporters"/>
</dbReference>
<evidence type="ECO:0000259" key="9">
    <source>
        <dbReference type="PROSITE" id="PS50850"/>
    </source>
</evidence>
<evidence type="ECO:0000313" key="11">
    <source>
        <dbReference type="Proteomes" id="UP001209083"/>
    </source>
</evidence>
<dbReference type="PRINTS" id="PR01035">
    <property type="entry name" value="TCRTETA"/>
</dbReference>
<evidence type="ECO:0000256" key="5">
    <source>
        <dbReference type="ARBA" id="ARBA00022989"/>
    </source>
</evidence>
<feature type="transmembrane region" description="Helical" evidence="8">
    <location>
        <begin position="378"/>
        <end position="399"/>
    </location>
</feature>
<feature type="transmembrane region" description="Helical" evidence="8">
    <location>
        <begin position="228"/>
        <end position="250"/>
    </location>
</feature>
<organism evidence="10 11">
    <name type="scientific">Saxibacter everestensis</name>
    <dbReference type="NCBI Taxonomy" id="2909229"/>
    <lineage>
        <taxon>Bacteria</taxon>
        <taxon>Bacillati</taxon>
        <taxon>Actinomycetota</taxon>
        <taxon>Actinomycetes</taxon>
        <taxon>Micrococcales</taxon>
        <taxon>Brevibacteriaceae</taxon>
        <taxon>Saxibacter</taxon>
    </lineage>
</organism>
<evidence type="ECO:0000256" key="4">
    <source>
        <dbReference type="ARBA" id="ARBA00022692"/>
    </source>
</evidence>
<comment type="similarity">
    <text evidence="2">Belongs to the major facilitator superfamily. TCR/Tet family.</text>
</comment>
<dbReference type="Pfam" id="PF07690">
    <property type="entry name" value="MFS_1"/>
    <property type="match status" value="1"/>
</dbReference>
<evidence type="ECO:0000256" key="6">
    <source>
        <dbReference type="ARBA" id="ARBA00023136"/>
    </source>
</evidence>
<feature type="region of interest" description="Disordered" evidence="7">
    <location>
        <begin position="1"/>
        <end position="23"/>
    </location>
</feature>
<feature type="transmembrane region" description="Helical" evidence="8">
    <location>
        <begin position="187"/>
        <end position="207"/>
    </location>
</feature>
<dbReference type="CDD" id="cd17473">
    <property type="entry name" value="MFS_arabinose_efflux_permease_like"/>
    <property type="match status" value="1"/>
</dbReference>
<dbReference type="PROSITE" id="PS00216">
    <property type="entry name" value="SUGAR_TRANSPORT_1"/>
    <property type="match status" value="1"/>
</dbReference>
<keyword evidence="5 8" id="KW-1133">Transmembrane helix</keyword>
<protein>
    <submittedName>
        <fullName evidence="10">MFS transporter</fullName>
    </submittedName>
</protein>
<dbReference type="InterPro" id="IPR020846">
    <property type="entry name" value="MFS_dom"/>
</dbReference>
<feature type="transmembrane region" description="Helical" evidence="8">
    <location>
        <begin position="65"/>
        <end position="88"/>
    </location>
</feature>
<comment type="subcellular location">
    <subcellularLocation>
        <location evidence="1">Cell membrane</location>
        <topology evidence="1">Multi-pass membrane protein</topology>
    </subcellularLocation>
</comment>
<dbReference type="Gene3D" id="1.20.1250.20">
    <property type="entry name" value="MFS general substrate transporter like domains"/>
    <property type="match status" value="1"/>
</dbReference>
<dbReference type="InterPro" id="IPR005829">
    <property type="entry name" value="Sugar_transporter_CS"/>
</dbReference>
<evidence type="ECO:0000256" key="7">
    <source>
        <dbReference type="SAM" id="MobiDB-lite"/>
    </source>
</evidence>
<keyword evidence="3" id="KW-1003">Cell membrane</keyword>
<dbReference type="RefSeq" id="WP_349638683.1">
    <property type="nucleotide sequence ID" value="NZ_CP090958.1"/>
</dbReference>
<feature type="domain" description="Major facilitator superfamily (MFS) profile" evidence="9">
    <location>
        <begin position="31"/>
        <end position="402"/>
    </location>
</feature>
<reference evidence="10 11" key="1">
    <citation type="submission" date="2023-05" db="EMBL/GenBank/DDBJ databases">
        <title>Lithophilousrod everest ZFBP1038 complete genpme.</title>
        <authorList>
            <person name="Tian M."/>
        </authorList>
    </citation>
    <scope>NUCLEOTIDE SEQUENCE [LARGE SCALE GENOMIC DNA]</scope>
    <source>
        <strain evidence="10 11">ZFBP1038</strain>
    </source>
</reference>
<keyword evidence="6 8" id="KW-0472">Membrane</keyword>
<feature type="transmembrane region" description="Helical" evidence="8">
    <location>
        <begin position="350"/>
        <end position="372"/>
    </location>
</feature>
<dbReference type="PANTHER" id="PTHR43124">
    <property type="entry name" value="PURINE EFFLUX PUMP PBUE"/>
    <property type="match status" value="1"/>
</dbReference>
<feature type="transmembrane region" description="Helical" evidence="8">
    <location>
        <begin position="315"/>
        <end position="338"/>
    </location>
</feature>
<feature type="transmembrane region" description="Helical" evidence="8">
    <location>
        <begin position="125"/>
        <end position="146"/>
    </location>
</feature>
<keyword evidence="4 8" id="KW-0812">Transmembrane</keyword>